<name>A0A1B8GQS6_9PEZI</name>
<evidence type="ECO:0000259" key="8">
    <source>
        <dbReference type="PROSITE" id="PS50850"/>
    </source>
</evidence>
<protein>
    <recommendedName>
        <fullName evidence="8">Major facilitator superfamily (MFS) profile domain-containing protein</fullName>
    </recommendedName>
</protein>
<reference evidence="10" key="2">
    <citation type="journal article" date="2018" name="Nat. Commun.">
        <title>Extreme sensitivity to ultraviolet light in the fungal pathogen causing white-nose syndrome of bats.</title>
        <authorList>
            <person name="Palmer J.M."/>
            <person name="Drees K.P."/>
            <person name="Foster J.T."/>
            <person name="Lindner D.L."/>
        </authorList>
    </citation>
    <scope>NUCLEOTIDE SEQUENCE [LARGE SCALE GENOMIC DNA]</scope>
    <source>
        <strain evidence="10">UAMH 10579</strain>
    </source>
</reference>
<dbReference type="PANTHER" id="PTHR43791:SF65">
    <property type="entry name" value="MAJOR FACILITATOR SUPERFAMILY (MFS) PROFILE DOMAIN-CONTAINING PROTEIN-RELATED"/>
    <property type="match status" value="1"/>
</dbReference>
<dbReference type="RefSeq" id="XP_018131910.1">
    <property type="nucleotide sequence ID" value="XM_018273198.1"/>
</dbReference>
<keyword evidence="5 7" id="KW-0472">Membrane</keyword>
<dbReference type="PROSITE" id="PS50850">
    <property type="entry name" value="MFS"/>
    <property type="match status" value="1"/>
</dbReference>
<feature type="domain" description="Major facilitator superfamily (MFS) profile" evidence="8">
    <location>
        <begin position="100"/>
        <end position="534"/>
    </location>
</feature>
<proteinExistence type="predicted"/>
<dbReference type="SUPFAM" id="SSF103473">
    <property type="entry name" value="MFS general substrate transporter"/>
    <property type="match status" value="1"/>
</dbReference>
<evidence type="ECO:0000313" key="10">
    <source>
        <dbReference type="Proteomes" id="UP000091956"/>
    </source>
</evidence>
<feature type="transmembrane region" description="Helical" evidence="7">
    <location>
        <begin position="418"/>
        <end position="437"/>
    </location>
</feature>
<evidence type="ECO:0000256" key="3">
    <source>
        <dbReference type="ARBA" id="ARBA00022692"/>
    </source>
</evidence>
<dbReference type="InterPro" id="IPR036259">
    <property type="entry name" value="MFS_trans_sf"/>
</dbReference>
<dbReference type="GeneID" id="28837100"/>
<feature type="compositionally biased region" description="Basic and acidic residues" evidence="6">
    <location>
        <begin position="7"/>
        <end position="19"/>
    </location>
</feature>
<evidence type="ECO:0000256" key="5">
    <source>
        <dbReference type="ARBA" id="ARBA00023136"/>
    </source>
</evidence>
<keyword evidence="4 7" id="KW-1133">Transmembrane helix</keyword>
<dbReference type="AlphaFoldDB" id="A0A1B8GQS6"/>
<feature type="compositionally biased region" description="Polar residues" evidence="6">
    <location>
        <begin position="20"/>
        <end position="31"/>
    </location>
</feature>
<evidence type="ECO:0000256" key="7">
    <source>
        <dbReference type="SAM" id="Phobius"/>
    </source>
</evidence>
<dbReference type="PANTHER" id="PTHR43791">
    <property type="entry name" value="PERMEASE-RELATED"/>
    <property type="match status" value="1"/>
</dbReference>
<dbReference type="OrthoDB" id="1935484at2759"/>
<dbReference type="FunFam" id="1.20.1250.20:FF:000106">
    <property type="entry name" value="MFS transporter, putative"/>
    <property type="match status" value="1"/>
</dbReference>
<feature type="transmembrane region" description="Helical" evidence="7">
    <location>
        <begin position="510"/>
        <end position="529"/>
    </location>
</feature>
<dbReference type="EMBL" id="KV460218">
    <property type="protein sequence ID" value="OBT98177.1"/>
    <property type="molecule type" value="Genomic_DNA"/>
</dbReference>
<evidence type="ECO:0000256" key="1">
    <source>
        <dbReference type="ARBA" id="ARBA00004141"/>
    </source>
</evidence>
<sequence length="569" mass="63952">MAVNSYPDEKSTKPTHTEVDNSNPSSISASITDDEIDSGAKEHKNANYGSTEQHIFSDSGNLGYWTGVYEAAKYEGRHRFDALLQWDSTEEKRLVRKLDLRIMLWVWIVFSSLDLNRRNINRALSDNLLGDLGMNTNDFNNGQTIYFFTFLAAELPGGLLSKKIGPDIMTPFAVITWGTISACQCLIKNRTGYYITRAVLGFSQGGFIPEMILYLSYFYKSNELPVRISFFYTAIPLTQIIGSLLAGGFLAMRGIAGLAGWRWLFLIEGLMSIVVGLITFIVMPASITETSNILRGKASFLNGKNGWFTPREEGILVNRILRDDPTKGDMNNRQHVDLKGLWKALKDVDLWPIYTLGVLAFLPYQPTASYLSLTLKNLGYSVFEANVLAIPGFILFFINVLVVVWVSEKFNERMLISAWSNIWMFPFFVGLVTIPVSASPWVRYALLTGVNGIPYTHAILVGMISRNANSVATRAVSTALYNMSYQFGSIAAANIYRDNDKPYYYTGNKVLLGLCSANIAIFVLAKLYYVKRNQAKERSWNKLSDSEKSTYMETTTDTGSRRLNVRFVH</sequence>
<dbReference type="InterPro" id="IPR020846">
    <property type="entry name" value="MFS_dom"/>
</dbReference>
<dbReference type="Pfam" id="PF07690">
    <property type="entry name" value="MFS_1"/>
    <property type="match status" value="1"/>
</dbReference>
<dbReference type="GO" id="GO:0022857">
    <property type="term" value="F:transmembrane transporter activity"/>
    <property type="evidence" value="ECO:0007669"/>
    <property type="project" value="InterPro"/>
</dbReference>
<organism evidence="9 10">
    <name type="scientific">Pseudogymnoascus verrucosus</name>
    <dbReference type="NCBI Taxonomy" id="342668"/>
    <lineage>
        <taxon>Eukaryota</taxon>
        <taxon>Fungi</taxon>
        <taxon>Dikarya</taxon>
        <taxon>Ascomycota</taxon>
        <taxon>Pezizomycotina</taxon>
        <taxon>Leotiomycetes</taxon>
        <taxon>Thelebolales</taxon>
        <taxon>Thelebolaceae</taxon>
        <taxon>Pseudogymnoascus</taxon>
    </lineage>
</organism>
<evidence type="ECO:0000256" key="2">
    <source>
        <dbReference type="ARBA" id="ARBA00022448"/>
    </source>
</evidence>
<dbReference type="InterPro" id="IPR011701">
    <property type="entry name" value="MFS"/>
</dbReference>
<feature type="transmembrane region" description="Helical" evidence="7">
    <location>
        <begin position="199"/>
        <end position="219"/>
    </location>
</feature>
<evidence type="ECO:0000256" key="4">
    <source>
        <dbReference type="ARBA" id="ARBA00022989"/>
    </source>
</evidence>
<keyword evidence="2" id="KW-0813">Transport</keyword>
<evidence type="ECO:0000313" key="9">
    <source>
        <dbReference type="EMBL" id="OBT98177.1"/>
    </source>
</evidence>
<reference evidence="9 10" key="1">
    <citation type="submission" date="2016-03" db="EMBL/GenBank/DDBJ databases">
        <title>Comparative genomics of Pseudogymnoascus destructans, the fungus causing white-nose syndrome of bats.</title>
        <authorList>
            <person name="Palmer J.M."/>
            <person name="Drees K.P."/>
            <person name="Foster J.T."/>
            <person name="Lindner D.L."/>
        </authorList>
    </citation>
    <scope>NUCLEOTIDE SEQUENCE [LARGE SCALE GENOMIC DNA]</scope>
    <source>
        <strain evidence="9 10">UAMH 10579</strain>
    </source>
</reference>
<dbReference type="Gene3D" id="1.20.1250.20">
    <property type="entry name" value="MFS general substrate transporter like domains"/>
    <property type="match status" value="1"/>
</dbReference>
<feature type="transmembrane region" description="Helical" evidence="7">
    <location>
        <begin position="231"/>
        <end position="251"/>
    </location>
</feature>
<feature type="region of interest" description="Disordered" evidence="6">
    <location>
        <begin position="1"/>
        <end position="35"/>
    </location>
</feature>
<keyword evidence="3 7" id="KW-0812">Transmembrane</keyword>
<comment type="subcellular location">
    <subcellularLocation>
        <location evidence="1">Membrane</location>
        <topology evidence="1">Multi-pass membrane protein</topology>
    </subcellularLocation>
</comment>
<evidence type="ECO:0000256" key="6">
    <source>
        <dbReference type="SAM" id="MobiDB-lite"/>
    </source>
</evidence>
<keyword evidence="10" id="KW-1185">Reference proteome</keyword>
<gene>
    <name evidence="9" type="ORF">VE01_03714</name>
</gene>
<dbReference type="GO" id="GO:0016020">
    <property type="term" value="C:membrane"/>
    <property type="evidence" value="ECO:0007669"/>
    <property type="project" value="UniProtKB-SubCell"/>
</dbReference>
<dbReference type="Proteomes" id="UP000091956">
    <property type="component" value="Unassembled WGS sequence"/>
</dbReference>
<feature type="transmembrane region" description="Helical" evidence="7">
    <location>
        <begin position="444"/>
        <end position="464"/>
    </location>
</feature>
<feature type="transmembrane region" description="Helical" evidence="7">
    <location>
        <begin position="385"/>
        <end position="406"/>
    </location>
</feature>
<feature type="transmembrane region" description="Helical" evidence="7">
    <location>
        <begin position="168"/>
        <end position="187"/>
    </location>
</feature>
<accession>A0A1B8GQS6</accession>
<feature type="transmembrane region" description="Helical" evidence="7">
    <location>
        <begin position="263"/>
        <end position="287"/>
    </location>
</feature>